<dbReference type="VEuPathDB" id="FungiDB:A1O9_05724"/>
<dbReference type="InterPro" id="IPR036305">
    <property type="entry name" value="RGS_sf"/>
</dbReference>
<dbReference type="InterPro" id="IPR044926">
    <property type="entry name" value="RGS_subdomain_2"/>
</dbReference>
<evidence type="ECO:0008006" key="5">
    <source>
        <dbReference type="Google" id="ProtNLM"/>
    </source>
</evidence>
<dbReference type="RefSeq" id="XP_013260394.1">
    <property type="nucleotide sequence ID" value="XM_013404940.1"/>
</dbReference>
<sequence length="631" mass="71504">MADPNTPCGGTVPRTVVDKGTTTPALPKYAQGYDGSMRYNTDGLGMTYISIVAVWTCFLIPVCIFLLKNRHLPFLRMRNIPLAISAVATLHVYWILCLIAYVLNGFFPCTTEYWIMSIYLPLGIALFQASNSQLLSIATAQKKYTQGDSLVKSQTSTNPRVRGLRKYWQRLRAYNATKNTMAWIGIGMTLQVAVALVVFLVSKKFHQAFGTLQSPADNLSCRRGWEWWPSITWQLFWAWIYAPILLWRVRNIRDVHGWRSQTIVCIIAGLPASPMWLIALYAPGMRTADFYFIPPMWFSISIVIMQGCMVFVPFFQVFKNRSLETETREIIAEWEQKQKSDGSVMSDFSKDGARSRISTRQSVKSTASSRHCEMYTMSALEKTLQLNPQPLLMFSALKDFSGENISFLIHVREWKANWNSHTSKSNQHRKREPEKVPDNALVRKQFQRAVGIYASFVSLKYSDFPINISSQHLRDLEALFEQYAALVCAKPAPNAATPFENYWSSTVSEDLESQPGKAQLSVVSTIIGEGGRDNTKPTSDPTRQLGELKMTNFGDRLPDNIGIPDSFDSTVFDRAELSIKELVLTNTWAKFVKAGFAQTEKQGVTAKLQSAIQACRIRFPRRRYHAGDTQK</sequence>
<feature type="transmembrane region" description="Helical" evidence="2">
    <location>
        <begin position="296"/>
        <end position="318"/>
    </location>
</feature>
<dbReference type="Gene3D" id="1.10.167.10">
    <property type="entry name" value="Regulator of G-protein Signalling 4, domain 2"/>
    <property type="match status" value="1"/>
</dbReference>
<keyword evidence="2" id="KW-0472">Membrane</keyword>
<dbReference type="EMBL" id="AMGV01000004">
    <property type="protein sequence ID" value="KEF57804.1"/>
    <property type="molecule type" value="Genomic_DNA"/>
</dbReference>
<reference evidence="3 4" key="1">
    <citation type="submission" date="2013-03" db="EMBL/GenBank/DDBJ databases">
        <title>The Genome Sequence of Exophiala aquamarina CBS 119918.</title>
        <authorList>
            <consortium name="The Broad Institute Genomics Platform"/>
            <person name="Cuomo C."/>
            <person name="de Hoog S."/>
            <person name="Gorbushina A."/>
            <person name="Walker B."/>
            <person name="Young S.K."/>
            <person name="Zeng Q."/>
            <person name="Gargeya S."/>
            <person name="Fitzgerald M."/>
            <person name="Haas B."/>
            <person name="Abouelleil A."/>
            <person name="Allen A.W."/>
            <person name="Alvarado L."/>
            <person name="Arachchi H.M."/>
            <person name="Berlin A.M."/>
            <person name="Chapman S.B."/>
            <person name="Gainer-Dewar J."/>
            <person name="Goldberg J."/>
            <person name="Griggs A."/>
            <person name="Gujja S."/>
            <person name="Hansen M."/>
            <person name="Howarth C."/>
            <person name="Imamovic A."/>
            <person name="Ireland A."/>
            <person name="Larimer J."/>
            <person name="McCowan C."/>
            <person name="Murphy C."/>
            <person name="Pearson M."/>
            <person name="Poon T.W."/>
            <person name="Priest M."/>
            <person name="Roberts A."/>
            <person name="Saif S."/>
            <person name="Shea T."/>
            <person name="Sisk P."/>
            <person name="Sykes S."/>
            <person name="Wortman J."/>
            <person name="Nusbaum C."/>
            <person name="Birren B."/>
        </authorList>
    </citation>
    <scope>NUCLEOTIDE SEQUENCE [LARGE SCALE GENOMIC DNA]</scope>
    <source>
        <strain evidence="3 4">CBS 119918</strain>
    </source>
</reference>
<dbReference type="Proteomes" id="UP000027920">
    <property type="component" value="Unassembled WGS sequence"/>
</dbReference>
<feature type="region of interest" description="Disordered" evidence="1">
    <location>
        <begin position="342"/>
        <end position="365"/>
    </location>
</feature>
<feature type="transmembrane region" description="Helical" evidence="2">
    <location>
        <begin position="231"/>
        <end position="249"/>
    </location>
</feature>
<keyword evidence="2" id="KW-1133">Transmembrane helix</keyword>
<accession>A0A072PCK4</accession>
<evidence type="ECO:0000256" key="2">
    <source>
        <dbReference type="SAM" id="Phobius"/>
    </source>
</evidence>
<dbReference type="GeneID" id="25280647"/>
<keyword evidence="2" id="KW-0812">Transmembrane</keyword>
<gene>
    <name evidence="3" type="ORF">A1O9_05724</name>
</gene>
<feature type="transmembrane region" description="Helical" evidence="2">
    <location>
        <begin position="180"/>
        <end position="201"/>
    </location>
</feature>
<feature type="transmembrane region" description="Helical" evidence="2">
    <location>
        <begin position="79"/>
        <end position="101"/>
    </location>
</feature>
<dbReference type="HOGENOM" id="CLU_022448_0_0_1"/>
<feature type="compositionally biased region" description="Polar residues" evidence="1">
    <location>
        <begin position="356"/>
        <end position="365"/>
    </location>
</feature>
<feature type="transmembrane region" description="Helical" evidence="2">
    <location>
        <begin position="46"/>
        <end position="67"/>
    </location>
</feature>
<evidence type="ECO:0000313" key="4">
    <source>
        <dbReference type="Proteomes" id="UP000027920"/>
    </source>
</evidence>
<proteinExistence type="predicted"/>
<evidence type="ECO:0000256" key="1">
    <source>
        <dbReference type="SAM" id="MobiDB-lite"/>
    </source>
</evidence>
<dbReference type="AlphaFoldDB" id="A0A072PCK4"/>
<name>A0A072PCK4_9EURO</name>
<organism evidence="3 4">
    <name type="scientific">Exophiala aquamarina CBS 119918</name>
    <dbReference type="NCBI Taxonomy" id="1182545"/>
    <lineage>
        <taxon>Eukaryota</taxon>
        <taxon>Fungi</taxon>
        <taxon>Dikarya</taxon>
        <taxon>Ascomycota</taxon>
        <taxon>Pezizomycotina</taxon>
        <taxon>Eurotiomycetes</taxon>
        <taxon>Chaetothyriomycetidae</taxon>
        <taxon>Chaetothyriales</taxon>
        <taxon>Herpotrichiellaceae</taxon>
        <taxon>Exophiala</taxon>
    </lineage>
</organism>
<protein>
    <recommendedName>
        <fullName evidence="5">RGS domain-containing protein</fullName>
    </recommendedName>
</protein>
<feature type="transmembrane region" description="Helical" evidence="2">
    <location>
        <begin position="113"/>
        <end position="135"/>
    </location>
</feature>
<feature type="transmembrane region" description="Helical" evidence="2">
    <location>
        <begin position="261"/>
        <end position="284"/>
    </location>
</feature>
<keyword evidence="4" id="KW-1185">Reference proteome</keyword>
<dbReference type="STRING" id="1182545.A0A072PCK4"/>
<evidence type="ECO:0000313" key="3">
    <source>
        <dbReference type="EMBL" id="KEF57804.1"/>
    </source>
</evidence>
<dbReference type="SUPFAM" id="SSF48097">
    <property type="entry name" value="Regulator of G-protein signaling, RGS"/>
    <property type="match status" value="1"/>
</dbReference>
<dbReference type="OrthoDB" id="5313079at2759"/>
<comment type="caution">
    <text evidence="3">The sequence shown here is derived from an EMBL/GenBank/DDBJ whole genome shotgun (WGS) entry which is preliminary data.</text>
</comment>